<accession>A0A5J4QEI6</accession>
<keyword evidence="1" id="KW-0533">Nickel</keyword>
<dbReference type="AlphaFoldDB" id="A0A5J4QEI6"/>
<name>A0A5J4QEI6_9ZZZZ</name>
<comment type="caution">
    <text evidence="2">The sequence shown here is derived from an EMBL/GenBank/DDBJ whole genome shotgun (WGS) entry which is preliminary data.</text>
</comment>
<dbReference type="PANTHER" id="PTHR36566">
    <property type="entry name" value="NICKEL INSERTION PROTEIN-RELATED"/>
    <property type="match status" value="1"/>
</dbReference>
<evidence type="ECO:0008006" key="3">
    <source>
        <dbReference type="Google" id="ProtNLM"/>
    </source>
</evidence>
<dbReference type="PANTHER" id="PTHR36566:SF1">
    <property type="entry name" value="PYRIDINIUM-3,5-BISTHIOCARBOXYLIC ACID MONONUCLEOTIDE NICKEL INSERTION PROTEIN"/>
    <property type="match status" value="1"/>
</dbReference>
<gene>
    <name evidence="2" type="ORF">EZS27_030663</name>
</gene>
<protein>
    <recommendedName>
        <fullName evidence="3">Pyridinium-3,5-bisthiocarboxylic acid mononucleotide nickel insertion protein</fullName>
    </recommendedName>
</protein>
<dbReference type="EMBL" id="SNRY01003877">
    <property type="protein sequence ID" value="KAA6319440.1"/>
    <property type="molecule type" value="Genomic_DNA"/>
</dbReference>
<reference evidence="2" key="1">
    <citation type="submission" date="2019-03" db="EMBL/GenBank/DDBJ databases">
        <title>Single cell metagenomics reveals metabolic interactions within the superorganism composed of flagellate Streblomastix strix and complex community of Bacteroidetes bacteria on its surface.</title>
        <authorList>
            <person name="Treitli S.C."/>
            <person name="Kolisko M."/>
            <person name="Husnik F."/>
            <person name="Keeling P."/>
            <person name="Hampl V."/>
        </authorList>
    </citation>
    <scope>NUCLEOTIDE SEQUENCE</scope>
    <source>
        <strain evidence="2">STM</strain>
    </source>
</reference>
<proteinExistence type="predicted"/>
<feature type="non-terminal residue" evidence="2">
    <location>
        <position position="140"/>
    </location>
</feature>
<dbReference type="InterPro" id="IPR002822">
    <property type="entry name" value="Ni_insertion"/>
</dbReference>
<sequence length="140" mass="15210">MKILYFDCFSGISGDMTLSALLDLGIGKDVLVDELKKLGLNGWEIVVTNVSKHGIGAKHVDVVLEEKSVWGKVTGLLPHHHSHSHVHRNMGDIARIIDASGISSGAKELAKRIFMRLALAEAKVHGSTPEEVHFHEVGAM</sequence>
<evidence type="ECO:0000256" key="1">
    <source>
        <dbReference type="ARBA" id="ARBA00022596"/>
    </source>
</evidence>
<organism evidence="2">
    <name type="scientific">termite gut metagenome</name>
    <dbReference type="NCBI Taxonomy" id="433724"/>
    <lineage>
        <taxon>unclassified sequences</taxon>
        <taxon>metagenomes</taxon>
        <taxon>organismal metagenomes</taxon>
    </lineage>
</organism>
<evidence type="ECO:0000313" key="2">
    <source>
        <dbReference type="EMBL" id="KAA6319440.1"/>
    </source>
</evidence>
<dbReference type="Pfam" id="PF01969">
    <property type="entry name" value="Ni_insertion"/>
    <property type="match status" value="1"/>
</dbReference>